<dbReference type="Gene3D" id="1.10.10.10">
    <property type="entry name" value="Winged helix-like DNA-binding domain superfamily/Winged helix DNA-binding domain"/>
    <property type="match status" value="1"/>
</dbReference>
<dbReference type="RefSeq" id="WP_243333941.1">
    <property type="nucleotide sequence ID" value="NZ_AP027081.1"/>
</dbReference>
<dbReference type="SUPFAM" id="SSF46785">
    <property type="entry name" value="Winged helix' DNA-binding domain"/>
    <property type="match status" value="1"/>
</dbReference>
<keyword evidence="3" id="KW-0238">DNA-binding</keyword>
<name>A0AA48KBN9_9BACT</name>
<reference evidence="6" key="1">
    <citation type="journal article" date="2023" name="Int. J. Syst. Evol. Microbiol.">
        <title>Mesoterricola silvestris gen. nov., sp. nov., Mesoterricola sediminis sp. nov., Geothrix oryzae sp. nov., Geothrix edaphica sp. nov., Geothrix rubra sp. nov., and Geothrix limicola sp. nov., six novel members of Acidobacteriota isolated from soils.</title>
        <authorList>
            <person name="Itoh H."/>
            <person name="Sugisawa Y."/>
            <person name="Mise K."/>
            <person name="Xu Z."/>
            <person name="Kuniyasu M."/>
            <person name="Ushijima N."/>
            <person name="Kawano K."/>
            <person name="Kobayashi E."/>
            <person name="Shiratori Y."/>
            <person name="Masuda Y."/>
            <person name="Senoo K."/>
        </authorList>
    </citation>
    <scope>NUCLEOTIDE SEQUENCE</scope>
    <source>
        <strain evidence="6">W786</strain>
    </source>
</reference>
<dbReference type="Proteomes" id="UP001228113">
    <property type="component" value="Chromosome"/>
</dbReference>
<gene>
    <name evidence="6" type="ORF">METESE_09990</name>
</gene>
<feature type="domain" description="HTH lysR-type" evidence="5">
    <location>
        <begin position="1"/>
        <end position="58"/>
    </location>
</feature>
<dbReference type="Gene3D" id="3.40.190.10">
    <property type="entry name" value="Periplasmic binding protein-like II"/>
    <property type="match status" value="2"/>
</dbReference>
<protein>
    <submittedName>
        <fullName evidence="6">LysR family transcriptional regulator</fullName>
    </submittedName>
</protein>
<evidence type="ECO:0000313" key="6">
    <source>
        <dbReference type="EMBL" id="BDU76041.1"/>
    </source>
</evidence>
<evidence type="ECO:0000256" key="1">
    <source>
        <dbReference type="ARBA" id="ARBA00009437"/>
    </source>
</evidence>
<dbReference type="PRINTS" id="PR00039">
    <property type="entry name" value="HTHLYSR"/>
</dbReference>
<dbReference type="EMBL" id="AP027081">
    <property type="protein sequence ID" value="BDU76041.1"/>
    <property type="molecule type" value="Genomic_DNA"/>
</dbReference>
<evidence type="ECO:0000256" key="2">
    <source>
        <dbReference type="ARBA" id="ARBA00023015"/>
    </source>
</evidence>
<dbReference type="PANTHER" id="PTHR30346">
    <property type="entry name" value="TRANSCRIPTIONAL DUAL REGULATOR HCAR-RELATED"/>
    <property type="match status" value="1"/>
</dbReference>
<dbReference type="GO" id="GO:0003677">
    <property type="term" value="F:DNA binding"/>
    <property type="evidence" value="ECO:0007669"/>
    <property type="project" value="UniProtKB-KW"/>
</dbReference>
<accession>A0AA48KBN9</accession>
<dbReference type="FunFam" id="1.10.10.10:FF:000001">
    <property type="entry name" value="LysR family transcriptional regulator"/>
    <property type="match status" value="1"/>
</dbReference>
<evidence type="ECO:0000259" key="5">
    <source>
        <dbReference type="PROSITE" id="PS50931"/>
    </source>
</evidence>
<proteinExistence type="inferred from homology"/>
<sequence>MELRKLKYFIATAEELHFRKAADLVNVTQPALSKQIHELEEEIGVPLFDRTKRKVELTPAGRVFYERARVILDSANKALHEARGVGRGLVGTVRIGFLSTAAMKVLPQALARFRAAIPTAEVDLWELSPEEQMDHLQKGFLDVGILIAEILDEGFEVAELLRTRLVAALPDTPEFRAMSEVSLKDLASYTSIVPARHSRHGFYEMVMEAYQKARVKPERIQVVRMIHTGIQLVGAGLGISLVPEAFNCSQPSGVIFRPLADVHQEIAVVATWRHDNCSPLLREFIRALTSQGCGAPGADNAEASLRR</sequence>
<dbReference type="GO" id="GO:0003700">
    <property type="term" value="F:DNA-binding transcription factor activity"/>
    <property type="evidence" value="ECO:0007669"/>
    <property type="project" value="InterPro"/>
</dbReference>
<dbReference type="PROSITE" id="PS50931">
    <property type="entry name" value="HTH_LYSR"/>
    <property type="match status" value="1"/>
</dbReference>
<dbReference type="Pfam" id="PF00126">
    <property type="entry name" value="HTH_1"/>
    <property type="match status" value="1"/>
</dbReference>
<dbReference type="Pfam" id="PF03466">
    <property type="entry name" value="LysR_substrate"/>
    <property type="match status" value="1"/>
</dbReference>
<dbReference type="KEGG" id="msea:METESE_09990"/>
<dbReference type="InterPro" id="IPR036390">
    <property type="entry name" value="WH_DNA-bd_sf"/>
</dbReference>
<evidence type="ECO:0000313" key="7">
    <source>
        <dbReference type="Proteomes" id="UP001228113"/>
    </source>
</evidence>
<organism evidence="6 7">
    <name type="scientific">Mesoterricola sediminis</name>
    <dbReference type="NCBI Taxonomy" id="2927980"/>
    <lineage>
        <taxon>Bacteria</taxon>
        <taxon>Pseudomonadati</taxon>
        <taxon>Acidobacteriota</taxon>
        <taxon>Holophagae</taxon>
        <taxon>Holophagales</taxon>
        <taxon>Holophagaceae</taxon>
        <taxon>Mesoterricola</taxon>
    </lineage>
</organism>
<keyword evidence="2" id="KW-0805">Transcription regulation</keyword>
<dbReference type="SUPFAM" id="SSF53850">
    <property type="entry name" value="Periplasmic binding protein-like II"/>
    <property type="match status" value="1"/>
</dbReference>
<dbReference type="PANTHER" id="PTHR30346:SF0">
    <property type="entry name" value="HCA OPERON TRANSCRIPTIONAL ACTIVATOR HCAR"/>
    <property type="match status" value="1"/>
</dbReference>
<dbReference type="InterPro" id="IPR000847">
    <property type="entry name" value="LysR_HTH_N"/>
</dbReference>
<comment type="similarity">
    <text evidence="1">Belongs to the LysR transcriptional regulatory family.</text>
</comment>
<evidence type="ECO:0000256" key="4">
    <source>
        <dbReference type="ARBA" id="ARBA00023163"/>
    </source>
</evidence>
<dbReference type="InterPro" id="IPR005119">
    <property type="entry name" value="LysR_subst-bd"/>
</dbReference>
<keyword evidence="7" id="KW-1185">Reference proteome</keyword>
<dbReference type="CDD" id="cd08414">
    <property type="entry name" value="PBP2_LTTR_aromatics_like"/>
    <property type="match status" value="1"/>
</dbReference>
<dbReference type="InterPro" id="IPR036388">
    <property type="entry name" value="WH-like_DNA-bd_sf"/>
</dbReference>
<keyword evidence="4" id="KW-0804">Transcription</keyword>
<dbReference type="GO" id="GO:0032993">
    <property type="term" value="C:protein-DNA complex"/>
    <property type="evidence" value="ECO:0007669"/>
    <property type="project" value="TreeGrafter"/>
</dbReference>
<evidence type="ECO:0000256" key="3">
    <source>
        <dbReference type="ARBA" id="ARBA00023125"/>
    </source>
</evidence>
<dbReference type="AlphaFoldDB" id="A0AA48KBN9"/>